<reference evidence="1 2" key="1">
    <citation type="submission" date="2018-03" db="EMBL/GenBank/DDBJ databases">
        <title>Genomic Encyclopedia of Archaeal and Bacterial Type Strains, Phase II (KMG-II): from individual species to whole genera.</title>
        <authorList>
            <person name="Goeker M."/>
        </authorList>
    </citation>
    <scope>NUCLEOTIDE SEQUENCE [LARGE SCALE GENOMIC DNA]</scope>
    <source>
        <strain evidence="1 2">DSM 28354</strain>
    </source>
</reference>
<comment type="caution">
    <text evidence="1">The sequence shown here is derived from an EMBL/GenBank/DDBJ whole genome shotgun (WGS) entry which is preliminary data.</text>
</comment>
<keyword evidence="2" id="KW-1185">Reference proteome</keyword>
<proteinExistence type="predicted"/>
<dbReference type="Proteomes" id="UP000238375">
    <property type="component" value="Unassembled WGS sequence"/>
</dbReference>
<dbReference type="OrthoDB" id="965677at2"/>
<evidence type="ECO:0000313" key="1">
    <source>
        <dbReference type="EMBL" id="PRY45291.1"/>
    </source>
</evidence>
<gene>
    <name evidence="1" type="ORF">CLV58_10239</name>
</gene>
<protein>
    <recommendedName>
        <fullName evidence="3">TonB-dependent receptor-like protein</fullName>
    </recommendedName>
</protein>
<organism evidence="1 2">
    <name type="scientific">Spirosoma oryzae</name>
    <dbReference type="NCBI Taxonomy" id="1469603"/>
    <lineage>
        <taxon>Bacteria</taxon>
        <taxon>Pseudomonadati</taxon>
        <taxon>Bacteroidota</taxon>
        <taxon>Cytophagia</taxon>
        <taxon>Cytophagales</taxon>
        <taxon>Cytophagaceae</taxon>
        <taxon>Spirosoma</taxon>
    </lineage>
</organism>
<evidence type="ECO:0000313" key="2">
    <source>
        <dbReference type="Proteomes" id="UP000238375"/>
    </source>
</evidence>
<evidence type="ECO:0008006" key="3">
    <source>
        <dbReference type="Google" id="ProtNLM"/>
    </source>
</evidence>
<accession>A0A2T0TI57</accession>
<name>A0A2T0TI57_9BACT</name>
<sequence>MPGTHLDTNFRTIARQDPAVRRVAPGWLRDRTKGEPTYILDGNVATVKQIRRLKQSDVASITSMDGEKAVALYGPNAKHGLLLITTKAGL</sequence>
<dbReference type="EMBL" id="PVTE01000002">
    <property type="protein sequence ID" value="PRY45291.1"/>
    <property type="molecule type" value="Genomic_DNA"/>
</dbReference>
<dbReference type="RefSeq" id="WP_106136160.1">
    <property type="nucleotide sequence ID" value="NZ_PVTE01000002.1"/>
</dbReference>
<dbReference type="AlphaFoldDB" id="A0A2T0TI57"/>